<protein>
    <submittedName>
        <fullName evidence="2">Uncharacterized protein</fullName>
    </submittedName>
</protein>
<name>A0A6J5RG31_9CAUD</name>
<reference evidence="2" key="1">
    <citation type="submission" date="2020-05" db="EMBL/GenBank/DDBJ databases">
        <authorList>
            <person name="Chiriac C."/>
            <person name="Salcher M."/>
            <person name="Ghai R."/>
            <person name="Kavagutti S V."/>
        </authorList>
    </citation>
    <scope>NUCLEOTIDE SEQUENCE</scope>
</reference>
<dbReference type="InterPro" id="IPR017853">
    <property type="entry name" value="GH"/>
</dbReference>
<gene>
    <name evidence="2" type="ORF">UFOVP1244_47</name>
</gene>
<dbReference type="Gene3D" id="3.20.20.80">
    <property type="entry name" value="Glycosidases"/>
    <property type="match status" value="1"/>
</dbReference>
<feature type="region of interest" description="Disordered" evidence="1">
    <location>
        <begin position="22"/>
        <end position="41"/>
    </location>
</feature>
<dbReference type="EMBL" id="LR797181">
    <property type="protein sequence ID" value="CAB4192618.1"/>
    <property type="molecule type" value="Genomic_DNA"/>
</dbReference>
<evidence type="ECO:0000313" key="2">
    <source>
        <dbReference type="EMBL" id="CAB4192618.1"/>
    </source>
</evidence>
<proteinExistence type="predicted"/>
<dbReference type="SUPFAM" id="SSF51445">
    <property type="entry name" value="(Trans)glycosidases"/>
    <property type="match status" value="1"/>
</dbReference>
<accession>A0A6J5RG31</accession>
<evidence type="ECO:0000256" key="1">
    <source>
        <dbReference type="SAM" id="MobiDB-lite"/>
    </source>
</evidence>
<sequence>MNSTSALAIIVASCALLGASTAEGGNQAPPPRTNSDSADIPAPACANAEEMKLFCSLLASDDGTQLPSDCVNFQMSGTLPVCECGTPPPAGGSDPRQADQFVDSIGVVLKFGDGASYSPQMHNRLKELGVRRIRGVLRAAAAHASEVQALADDLGVKLMLFVNDYGDAQSMSEAEAVQALIKIGVKRLSGVGAENEPEYFGGNAQQARAQLARLYRAVKGNPATKDVLVFTPSISATGVVAGMAKKIGDVSAISDGVDIHSYPHPIRDQNGLSGKGYSHPEMIGGTLLASLVGAKQMGGDDVKHLIGSETGYPTQPENPWIQNPELADAIYTVRLYFTLYNNKMEGIYKYVARDGHTGGADKEDNFGFMHTDLSPKPSYTYVSNLTKYLSDPGPQFIPSQFDYTISGDVKDIFQTHLQKRNGDNYIAVWTGTALDYAHPSHNNVTITMQGTVKSASVFSVADGSEKSVSVSGNAIKATIGDSVSIFRISGSSSAAETCK</sequence>
<organism evidence="2">
    <name type="scientific">uncultured Caudovirales phage</name>
    <dbReference type="NCBI Taxonomy" id="2100421"/>
    <lineage>
        <taxon>Viruses</taxon>
        <taxon>Duplodnaviria</taxon>
        <taxon>Heunggongvirae</taxon>
        <taxon>Uroviricota</taxon>
        <taxon>Caudoviricetes</taxon>
        <taxon>Peduoviridae</taxon>
        <taxon>Maltschvirus</taxon>
        <taxon>Maltschvirus maltsch</taxon>
    </lineage>
</organism>